<dbReference type="PANTHER" id="PTHR30055">
    <property type="entry name" value="HTH-TYPE TRANSCRIPTIONAL REGULATOR RUTR"/>
    <property type="match status" value="1"/>
</dbReference>
<dbReference type="InterPro" id="IPR050109">
    <property type="entry name" value="HTH-type_TetR-like_transc_reg"/>
</dbReference>
<evidence type="ECO:0000256" key="2">
    <source>
        <dbReference type="PROSITE-ProRule" id="PRU00335"/>
    </source>
</evidence>
<dbReference type="PRINTS" id="PR00455">
    <property type="entry name" value="HTHTETR"/>
</dbReference>
<dbReference type="RefSeq" id="WP_256507781.1">
    <property type="nucleotide sequence ID" value="NZ_CP101740.1"/>
</dbReference>
<evidence type="ECO:0000313" key="5">
    <source>
        <dbReference type="Proteomes" id="UP001058533"/>
    </source>
</evidence>
<dbReference type="PROSITE" id="PS50977">
    <property type="entry name" value="HTH_TETR_2"/>
    <property type="match status" value="1"/>
</dbReference>
<accession>A0ABY5LCW1</accession>
<keyword evidence="1 2" id="KW-0238">DNA-binding</keyword>
<dbReference type="Gene3D" id="1.10.357.10">
    <property type="entry name" value="Tetracycline Repressor, domain 2"/>
    <property type="match status" value="1"/>
</dbReference>
<dbReference type="InterPro" id="IPR001647">
    <property type="entry name" value="HTH_TetR"/>
</dbReference>
<gene>
    <name evidence="4" type="ORF">NMP03_07070</name>
</gene>
<organism evidence="4 5">
    <name type="scientific">Sphingomonas qomolangmaensis</name>
    <dbReference type="NCBI Taxonomy" id="2918765"/>
    <lineage>
        <taxon>Bacteria</taxon>
        <taxon>Pseudomonadati</taxon>
        <taxon>Pseudomonadota</taxon>
        <taxon>Alphaproteobacteria</taxon>
        <taxon>Sphingomonadales</taxon>
        <taxon>Sphingomonadaceae</taxon>
        <taxon>Sphingomonas</taxon>
    </lineage>
</organism>
<evidence type="ECO:0000256" key="1">
    <source>
        <dbReference type="ARBA" id="ARBA00023125"/>
    </source>
</evidence>
<proteinExistence type="predicted"/>
<dbReference type="SUPFAM" id="SSF46689">
    <property type="entry name" value="Homeodomain-like"/>
    <property type="match status" value="1"/>
</dbReference>
<dbReference type="InterPro" id="IPR009057">
    <property type="entry name" value="Homeodomain-like_sf"/>
</dbReference>
<dbReference type="EMBL" id="CP101740">
    <property type="protein sequence ID" value="UUL83946.1"/>
    <property type="molecule type" value="Genomic_DNA"/>
</dbReference>
<feature type="DNA-binding region" description="H-T-H motif" evidence="2">
    <location>
        <begin position="58"/>
        <end position="77"/>
    </location>
</feature>
<feature type="domain" description="HTH tetR-type" evidence="3">
    <location>
        <begin position="35"/>
        <end position="95"/>
    </location>
</feature>
<name>A0ABY5LCW1_9SPHN</name>
<dbReference type="PANTHER" id="PTHR30055:SF146">
    <property type="entry name" value="HTH-TYPE TRANSCRIPTIONAL DUAL REGULATOR CECR"/>
    <property type="match status" value="1"/>
</dbReference>
<dbReference type="Proteomes" id="UP001058533">
    <property type="component" value="Chromosome"/>
</dbReference>
<evidence type="ECO:0000259" key="3">
    <source>
        <dbReference type="PROSITE" id="PS50977"/>
    </source>
</evidence>
<keyword evidence="5" id="KW-1185">Reference proteome</keyword>
<dbReference type="Pfam" id="PF00440">
    <property type="entry name" value="TetR_N"/>
    <property type="match status" value="1"/>
</dbReference>
<sequence>MEGRTIVKQSRFGLKALACCGGKPVKNGPGRPRDPAKQDAIIGAARESFIERGFNASTIEDIAQRAGVSKVTLYNRFGDKETLFEAVIRGEMPRMDSALSIDEQAGLSLEERLNLFGEGLLTFIFHEDHAVFERMLAQEITQVPALAERFFRAGPALCRGRLADLIAEGDAAGLLEVDDPQRAAEDLVGIWKGFCEIELMFGMIPEPTLDMIRERAARGTSRFMRAYAPRGADVVVEGEAM</sequence>
<evidence type="ECO:0000313" key="4">
    <source>
        <dbReference type="EMBL" id="UUL83946.1"/>
    </source>
</evidence>
<dbReference type="InterPro" id="IPR039536">
    <property type="entry name" value="TetR_C_Proteobacteria"/>
</dbReference>
<dbReference type="Pfam" id="PF14246">
    <property type="entry name" value="TetR_C_7"/>
    <property type="match status" value="1"/>
</dbReference>
<reference evidence="4" key="1">
    <citation type="submission" date="2022-07" db="EMBL/GenBank/DDBJ databases">
        <title>Sphingomonas sp. nov., a novel bacterium isolated from the north slope of the Mount Everest.</title>
        <authorList>
            <person name="Cui X."/>
            <person name="Liu Y."/>
        </authorList>
    </citation>
    <scope>NUCLEOTIDE SEQUENCE</scope>
    <source>
        <strain evidence="4">S5-59</strain>
    </source>
</reference>
<protein>
    <submittedName>
        <fullName evidence="4">TetR/AcrR family transcriptional regulator</fullName>
    </submittedName>
</protein>